<dbReference type="PANTHER" id="PTHR33154">
    <property type="entry name" value="TRANSCRIPTIONAL REGULATOR, ARSR FAMILY"/>
    <property type="match status" value="1"/>
</dbReference>
<dbReference type="RefSeq" id="WP_071472458.1">
    <property type="nucleotide sequence ID" value="NZ_MDKE01000016.1"/>
</dbReference>
<protein>
    <submittedName>
        <fullName evidence="5">Transcriptional regulator</fullName>
    </submittedName>
</protein>
<evidence type="ECO:0000256" key="2">
    <source>
        <dbReference type="ARBA" id="ARBA00023125"/>
    </source>
</evidence>
<dbReference type="PANTHER" id="PTHR33154:SF28">
    <property type="entry name" value="HTH-TYPE TRANSCRIPTIONAL REGULATOR YGAV-RELATED"/>
    <property type="match status" value="1"/>
</dbReference>
<dbReference type="InterPro" id="IPR001845">
    <property type="entry name" value="HTH_ArsR_DNA-bd_dom"/>
</dbReference>
<sequence>MNMDDMAANAAQAVKLLKALANERRLFILCHLLEQEMSVGEMNQHLGLSQSALSQHLAILRNDGLVGTRKEAQTVYYSLKSEEVREVIALLHKLYCQEA</sequence>
<dbReference type="STRING" id="1414654.BFR47_13210"/>
<evidence type="ECO:0000256" key="3">
    <source>
        <dbReference type="ARBA" id="ARBA00023163"/>
    </source>
</evidence>
<dbReference type="SMART" id="SM00418">
    <property type="entry name" value="HTH_ARSR"/>
    <property type="match status" value="1"/>
</dbReference>
<dbReference type="OrthoDB" id="9796124at2"/>
<dbReference type="CDD" id="cd00090">
    <property type="entry name" value="HTH_ARSR"/>
    <property type="match status" value="1"/>
</dbReference>
<evidence type="ECO:0000313" key="6">
    <source>
        <dbReference type="Proteomes" id="UP000243073"/>
    </source>
</evidence>
<feature type="domain" description="HTH arsR-type" evidence="4">
    <location>
        <begin position="6"/>
        <end position="99"/>
    </location>
</feature>
<dbReference type="InterPro" id="IPR011991">
    <property type="entry name" value="ArsR-like_HTH"/>
</dbReference>
<dbReference type="InterPro" id="IPR036388">
    <property type="entry name" value="WH-like_DNA-bd_sf"/>
</dbReference>
<evidence type="ECO:0000259" key="4">
    <source>
        <dbReference type="PROSITE" id="PS50987"/>
    </source>
</evidence>
<gene>
    <name evidence="5" type="ORF">BFR47_13210</name>
</gene>
<dbReference type="GO" id="GO:0003677">
    <property type="term" value="F:DNA binding"/>
    <property type="evidence" value="ECO:0007669"/>
    <property type="project" value="UniProtKB-KW"/>
</dbReference>
<dbReference type="SUPFAM" id="SSF46785">
    <property type="entry name" value="Winged helix' DNA-binding domain"/>
    <property type="match status" value="1"/>
</dbReference>
<dbReference type="Pfam" id="PF01022">
    <property type="entry name" value="HTH_5"/>
    <property type="match status" value="1"/>
</dbReference>
<reference evidence="5 6" key="1">
    <citation type="submission" date="2016-07" db="EMBL/GenBank/DDBJ databases">
        <title>Draft Genome Sequence of Oceanisphaera psychrotolerans, isolated from coastal sediment samples.</title>
        <authorList>
            <person name="Zhuo S."/>
            <person name="Ruan Z."/>
        </authorList>
    </citation>
    <scope>NUCLEOTIDE SEQUENCE [LARGE SCALE GENOMIC DNA]</scope>
    <source>
        <strain evidence="5 6">LAM-WHM-ZC</strain>
    </source>
</reference>
<comment type="caution">
    <text evidence="5">The sequence shown here is derived from an EMBL/GenBank/DDBJ whole genome shotgun (WGS) entry which is preliminary data.</text>
</comment>
<keyword evidence="3" id="KW-0804">Transcription</keyword>
<proteinExistence type="predicted"/>
<dbReference type="InterPro" id="IPR036390">
    <property type="entry name" value="WH_DNA-bd_sf"/>
</dbReference>
<evidence type="ECO:0000256" key="1">
    <source>
        <dbReference type="ARBA" id="ARBA00023015"/>
    </source>
</evidence>
<keyword evidence="1" id="KW-0805">Transcription regulation</keyword>
<dbReference type="Gene3D" id="1.10.10.10">
    <property type="entry name" value="Winged helix-like DNA-binding domain superfamily/Winged helix DNA-binding domain"/>
    <property type="match status" value="1"/>
</dbReference>
<dbReference type="NCBIfam" id="NF033788">
    <property type="entry name" value="HTH_metalloreg"/>
    <property type="match status" value="1"/>
</dbReference>
<name>A0A1J4QEK6_9GAMM</name>
<organism evidence="5 6">
    <name type="scientific">Oceanisphaera psychrotolerans</name>
    <dbReference type="NCBI Taxonomy" id="1414654"/>
    <lineage>
        <taxon>Bacteria</taxon>
        <taxon>Pseudomonadati</taxon>
        <taxon>Pseudomonadota</taxon>
        <taxon>Gammaproteobacteria</taxon>
        <taxon>Aeromonadales</taxon>
        <taxon>Aeromonadaceae</taxon>
        <taxon>Oceanisphaera</taxon>
    </lineage>
</organism>
<dbReference type="FunFam" id="1.10.10.10:FF:000403">
    <property type="entry name" value="ArsR family transcriptional regulator"/>
    <property type="match status" value="1"/>
</dbReference>
<dbReference type="AlphaFoldDB" id="A0A1J4QEK6"/>
<dbReference type="InterPro" id="IPR051081">
    <property type="entry name" value="HTH_MetalResp_TranReg"/>
</dbReference>
<dbReference type="EMBL" id="MDKE01000016">
    <property type="protein sequence ID" value="OIN10376.1"/>
    <property type="molecule type" value="Genomic_DNA"/>
</dbReference>
<dbReference type="Proteomes" id="UP000243073">
    <property type="component" value="Unassembled WGS sequence"/>
</dbReference>
<dbReference type="PROSITE" id="PS50987">
    <property type="entry name" value="HTH_ARSR_2"/>
    <property type="match status" value="1"/>
</dbReference>
<accession>A0A1J4QEK6</accession>
<dbReference type="PRINTS" id="PR00778">
    <property type="entry name" value="HTHARSR"/>
</dbReference>
<keyword evidence="6" id="KW-1185">Reference proteome</keyword>
<keyword evidence="2" id="KW-0238">DNA-binding</keyword>
<dbReference type="GO" id="GO:0003700">
    <property type="term" value="F:DNA-binding transcription factor activity"/>
    <property type="evidence" value="ECO:0007669"/>
    <property type="project" value="InterPro"/>
</dbReference>
<evidence type="ECO:0000313" key="5">
    <source>
        <dbReference type="EMBL" id="OIN10376.1"/>
    </source>
</evidence>